<gene>
    <name evidence="1" type="ORF">L1987_58086</name>
</gene>
<reference evidence="1 2" key="2">
    <citation type="journal article" date="2022" name="Mol. Ecol. Resour.">
        <title>The genomes of chicory, endive, great burdock and yacon provide insights into Asteraceae paleo-polyploidization history and plant inulin production.</title>
        <authorList>
            <person name="Fan W."/>
            <person name="Wang S."/>
            <person name="Wang H."/>
            <person name="Wang A."/>
            <person name="Jiang F."/>
            <person name="Liu H."/>
            <person name="Zhao H."/>
            <person name="Xu D."/>
            <person name="Zhang Y."/>
        </authorList>
    </citation>
    <scope>NUCLEOTIDE SEQUENCE [LARGE SCALE GENOMIC DNA]</scope>
    <source>
        <strain evidence="2">cv. Yunnan</strain>
        <tissue evidence="1">Leaves</tissue>
    </source>
</reference>
<dbReference type="EMBL" id="CM042036">
    <property type="protein sequence ID" value="KAI3744987.1"/>
    <property type="molecule type" value="Genomic_DNA"/>
</dbReference>
<evidence type="ECO:0000313" key="1">
    <source>
        <dbReference type="EMBL" id="KAI3744987.1"/>
    </source>
</evidence>
<reference evidence="2" key="1">
    <citation type="journal article" date="2022" name="Mol. Ecol. Resour.">
        <title>The genomes of chicory, endive, great burdock and yacon provide insights into Asteraceae palaeo-polyploidization history and plant inulin production.</title>
        <authorList>
            <person name="Fan W."/>
            <person name="Wang S."/>
            <person name="Wang H."/>
            <person name="Wang A."/>
            <person name="Jiang F."/>
            <person name="Liu H."/>
            <person name="Zhao H."/>
            <person name="Xu D."/>
            <person name="Zhang Y."/>
        </authorList>
    </citation>
    <scope>NUCLEOTIDE SEQUENCE [LARGE SCALE GENOMIC DNA]</scope>
    <source>
        <strain evidence="2">cv. Yunnan</strain>
    </source>
</reference>
<sequence>MLPAPLNYQETSADTLVNENAKCPVCKTEVSEKDIVPLYGPSLTTKHSIDEVIPPRPPTPRHRGYRRLAPSPLALPGYEDITMENVVVWSPTIGMLGEMVSGRILGDLGTPLFGTPNSYNLVTVTRRQRLQTTQADRSLSRICSRWND</sequence>
<protein>
    <submittedName>
        <fullName evidence="1">Uncharacterized protein</fullName>
    </submittedName>
</protein>
<accession>A0ACB9DFC1</accession>
<keyword evidence="2" id="KW-1185">Reference proteome</keyword>
<evidence type="ECO:0000313" key="2">
    <source>
        <dbReference type="Proteomes" id="UP001056120"/>
    </source>
</evidence>
<organism evidence="1 2">
    <name type="scientific">Smallanthus sonchifolius</name>
    <dbReference type="NCBI Taxonomy" id="185202"/>
    <lineage>
        <taxon>Eukaryota</taxon>
        <taxon>Viridiplantae</taxon>
        <taxon>Streptophyta</taxon>
        <taxon>Embryophyta</taxon>
        <taxon>Tracheophyta</taxon>
        <taxon>Spermatophyta</taxon>
        <taxon>Magnoliopsida</taxon>
        <taxon>eudicotyledons</taxon>
        <taxon>Gunneridae</taxon>
        <taxon>Pentapetalae</taxon>
        <taxon>asterids</taxon>
        <taxon>campanulids</taxon>
        <taxon>Asterales</taxon>
        <taxon>Asteraceae</taxon>
        <taxon>Asteroideae</taxon>
        <taxon>Heliantheae alliance</taxon>
        <taxon>Millerieae</taxon>
        <taxon>Smallanthus</taxon>
    </lineage>
</organism>
<name>A0ACB9DFC1_9ASTR</name>
<proteinExistence type="predicted"/>
<comment type="caution">
    <text evidence="1">The sequence shown here is derived from an EMBL/GenBank/DDBJ whole genome shotgun (WGS) entry which is preliminary data.</text>
</comment>
<dbReference type="Proteomes" id="UP001056120">
    <property type="component" value="Linkage Group LG19"/>
</dbReference>